<keyword evidence="5" id="KW-0788">Thiol protease</keyword>
<dbReference type="Pfam" id="PF01470">
    <property type="entry name" value="Peptidase_C15"/>
    <property type="match status" value="1"/>
</dbReference>
<sequence length="210" mass="21082">MTTALLTGFEPFGGDAANPSGDAVGRVAADWTGPGTLVTAILPVTFAGAAQRLRDLITEHQPDLVIATGLAGGRSAIGVERIAVNLVDARIPDNDGAQPVDEASIPGAPAAAFATLPVKAIAAAIRDAGVPAEVSHTAGTFVCNHVFFTALSAVPAGTRAGFIHVPWAIGQAPAGEPALPLADIARALRIALDATLTGTPEPRTPAGTLH</sequence>
<keyword evidence="4 7" id="KW-0378">Hydrolase</keyword>
<proteinExistence type="inferred from homology"/>
<name>A0A1Y5NXR2_9MICO</name>
<dbReference type="PIRSF" id="PIRSF015592">
    <property type="entry name" value="Prld-crbxl_pptds"/>
    <property type="match status" value="1"/>
</dbReference>
<organism evidence="7">
    <name type="scientific">uncultured Microbacterium sp</name>
    <dbReference type="NCBI Taxonomy" id="191216"/>
    <lineage>
        <taxon>Bacteria</taxon>
        <taxon>Bacillati</taxon>
        <taxon>Actinomycetota</taxon>
        <taxon>Actinomycetes</taxon>
        <taxon>Micrococcales</taxon>
        <taxon>Microbacteriaceae</taxon>
        <taxon>Microbacterium</taxon>
        <taxon>environmental samples</taxon>
    </lineage>
</organism>
<dbReference type="EMBL" id="FLQR01000003">
    <property type="protein sequence ID" value="SBS71287.1"/>
    <property type="molecule type" value="Genomic_DNA"/>
</dbReference>
<dbReference type="InterPro" id="IPR029762">
    <property type="entry name" value="PGP-I_bact-type"/>
</dbReference>
<dbReference type="AlphaFoldDB" id="A0A1Y5NXR2"/>
<gene>
    <name evidence="7" type="primary">pcp</name>
    <name evidence="7" type="ORF">MIPYR_110028</name>
</gene>
<dbReference type="GO" id="GO:0006508">
    <property type="term" value="P:proteolysis"/>
    <property type="evidence" value="ECO:0007669"/>
    <property type="project" value="UniProtKB-KW"/>
</dbReference>
<dbReference type="EC" id="3.4.19.3" evidence="6"/>
<dbReference type="SUPFAM" id="SSF53182">
    <property type="entry name" value="Pyrrolidone carboxyl peptidase (pyroglutamate aminopeptidase)"/>
    <property type="match status" value="1"/>
</dbReference>
<evidence type="ECO:0000256" key="5">
    <source>
        <dbReference type="ARBA" id="ARBA00022807"/>
    </source>
</evidence>
<dbReference type="PANTHER" id="PTHR23402">
    <property type="entry name" value="PROTEASE FAMILY C15 PYROGLUTAMYL-PEPTIDASE I-RELATED"/>
    <property type="match status" value="1"/>
</dbReference>
<dbReference type="InterPro" id="IPR036440">
    <property type="entry name" value="Peptidase_C15-like_sf"/>
</dbReference>
<dbReference type="NCBIfam" id="TIGR00504">
    <property type="entry name" value="pyro_pdase"/>
    <property type="match status" value="1"/>
</dbReference>
<comment type="similarity">
    <text evidence="1">Belongs to the peptidase C15 family.</text>
</comment>
<reference evidence="7" key="1">
    <citation type="submission" date="2016-03" db="EMBL/GenBank/DDBJ databases">
        <authorList>
            <person name="Ploux O."/>
        </authorList>
    </citation>
    <scope>NUCLEOTIDE SEQUENCE</scope>
    <source>
        <strain evidence="7">UC1</strain>
    </source>
</reference>
<dbReference type="InterPro" id="IPR000816">
    <property type="entry name" value="Peptidase_C15"/>
</dbReference>
<evidence type="ECO:0000256" key="6">
    <source>
        <dbReference type="PROSITE-ProRule" id="PRU10077"/>
    </source>
</evidence>
<evidence type="ECO:0000256" key="3">
    <source>
        <dbReference type="ARBA" id="ARBA00022670"/>
    </source>
</evidence>
<feature type="active site" evidence="6">
    <location>
        <position position="143"/>
    </location>
</feature>
<evidence type="ECO:0000313" key="7">
    <source>
        <dbReference type="EMBL" id="SBS71287.1"/>
    </source>
</evidence>
<keyword evidence="2" id="KW-0963">Cytoplasm</keyword>
<dbReference type="GO" id="GO:0016920">
    <property type="term" value="F:pyroglutamyl-peptidase activity"/>
    <property type="evidence" value="ECO:0007669"/>
    <property type="project" value="UniProtKB-EC"/>
</dbReference>
<accession>A0A1Y5NXR2</accession>
<dbReference type="PROSITE" id="PS01334">
    <property type="entry name" value="PYRASE_CYS"/>
    <property type="match status" value="1"/>
</dbReference>
<evidence type="ECO:0000256" key="2">
    <source>
        <dbReference type="ARBA" id="ARBA00022490"/>
    </source>
</evidence>
<protein>
    <recommendedName>
        <fullName evidence="6">Pyroglutamyl-peptidase I</fullName>
        <ecNumber evidence="6">3.4.19.3</ecNumber>
    </recommendedName>
</protein>
<evidence type="ECO:0000256" key="4">
    <source>
        <dbReference type="ARBA" id="ARBA00022801"/>
    </source>
</evidence>
<dbReference type="Gene3D" id="3.40.630.20">
    <property type="entry name" value="Peptidase C15, pyroglutamyl peptidase I-like"/>
    <property type="match status" value="1"/>
</dbReference>
<comment type="catalytic activity">
    <reaction evidence="6">
        <text>Release of an N-terminal pyroglutamyl group from a polypeptide, the second amino acid generally not being Pro.</text>
        <dbReference type="EC" id="3.4.19.3"/>
    </reaction>
</comment>
<keyword evidence="3" id="KW-0645">Protease</keyword>
<dbReference type="PRINTS" id="PR00706">
    <property type="entry name" value="PYROGLUPTASE"/>
</dbReference>
<dbReference type="NCBIfam" id="NF009676">
    <property type="entry name" value="PRK13197.1"/>
    <property type="match status" value="1"/>
</dbReference>
<dbReference type="RefSeq" id="WP_295574215.1">
    <property type="nucleotide sequence ID" value="NZ_FLQR01000003.1"/>
</dbReference>
<dbReference type="InterPro" id="IPR033694">
    <property type="entry name" value="PGPEP1_Cys_AS"/>
</dbReference>
<dbReference type="GO" id="GO:0005829">
    <property type="term" value="C:cytosol"/>
    <property type="evidence" value="ECO:0007669"/>
    <property type="project" value="InterPro"/>
</dbReference>
<evidence type="ECO:0000256" key="1">
    <source>
        <dbReference type="ARBA" id="ARBA00006641"/>
    </source>
</evidence>
<dbReference type="InterPro" id="IPR016125">
    <property type="entry name" value="Peptidase_C15-like"/>
</dbReference>
<dbReference type="PANTHER" id="PTHR23402:SF1">
    <property type="entry name" value="PYROGLUTAMYL-PEPTIDASE I"/>
    <property type="match status" value="1"/>
</dbReference>
<dbReference type="CDD" id="cd00501">
    <property type="entry name" value="Peptidase_C15"/>
    <property type="match status" value="1"/>
</dbReference>